<dbReference type="AlphaFoldDB" id="A0A8J7J7K2"/>
<feature type="signal peptide" evidence="1">
    <location>
        <begin position="1"/>
        <end position="23"/>
    </location>
</feature>
<feature type="chain" id="PRO_5035202137" description="Transporter" evidence="1">
    <location>
        <begin position="24"/>
        <end position="269"/>
    </location>
</feature>
<evidence type="ECO:0000256" key="1">
    <source>
        <dbReference type="SAM" id="SignalP"/>
    </source>
</evidence>
<keyword evidence="1" id="KW-0732">Signal</keyword>
<comment type="caution">
    <text evidence="2">The sequence shown here is derived from an EMBL/GenBank/DDBJ whole genome shotgun (WGS) entry which is preliminary data.</text>
</comment>
<organism evidence="2 3">
    <name type="scientific">Sedimentitalea arenosa</name>
    <dbReference type="NCBI Taxonomy" id="2798803"/>
    <lineage>
        <taxon>Bacteria</taxon>
        <taxon>Pseudomonadati</taxon>
        <taxon>Pseudomonadota</taxon>
        <taxon>Alphaproteobacteria</taxon>
        <taxon>Rhodobacterales</taxon>
        <taxon>Paracoccaceae</taxon>
        <taxon>Sedimentitalea</taxon>
    </lineage>
</organism>
<gene>
    <name evidence="2" type="ORF">JF290_10755</name>
</gene>
<sequence>MRLLRVLASLPILACLTATAATAQQNATAATALQNEDAQANNPLAQTKTVSFQNLYVGDLTGVDTDANQFYLRAALPFQLFGGNWLMRATLPVNTLPTGPSLSHETGVGDFNIFAAYLFDTGNPNISFGVGPQLTAPTATNSELGSEKWSAGLANVLFNATNPKFQWGYLLTWQASFAGPDSADDVNSGAFQPFLFYQLGEGWYLRSTAIWTYNFENDNYMIPLGLGVGKVTVTDRAVINTFIEPQYTLESSGTGMPEWSVFAGINFQF</sequence>
<keyword evidence="3" id="KW-1185">Reference proteome</keyword>
<reference evidence="2" key="1">
    <citation type="submission" date="2020-12" db="EMBL/GenBank/DDBJ databases">
        <title>Sedimentitalea sp. nov., isolated from sand in Incheon.</title>
        <authorList>
            <person name="Kim W."/>
        </authorList>
    </citation>
    <scope>NUCLEOTIDE SEQUENCE</scope>
    <source>
        <strain evidence="2">CAU 1593</strain>
    </source>
</reference>
<protein>
    <recommendedName>
        <fullName evidence="4">Transporter</fullName>
    </recommendedName>
</protein>
<proteinExistence type="predicted"/>
<evidence type="ECO:0008006" key="4">
    <source>
        <dbReference type="Google" id="ProtNLM"/>
    </source>
</evidence>
<evidence type="ECO:0000313" key="3">
    <source>
        <dbReference type="Proteomes" id="UP000619079"/>
    </source>
</evidence>
<accession>A0A8J7J7K2</accession>
<evidence type="ECO:0000313" key="2">
    <source>
        <dbReference type="EMBL" id="MBJ6372007.1"/>
    </source>
</evidence>
<dbReference type="EMBL" id="JAELVR010000006">
    <property type="protein sequence ID" value="MBJ6372007.1"/>
    <property type="molecule type" value="Genomic_DNA"/>
</dbReference>
<name>A0A8J7J7K2_9RHOB</name>
<dbReference type="Proteomes" id="UP000619079">
    <property type="component" value="Unassembled WGS sequence"/>
</dbReference>